<dbReference type="EMBL" id="CM055751">
    <property type="protein sequence ID" value="KAJ7993322.1"/>
    <property type="molecule type" value="Genomic_DNA"/>
</dbReference>
<comment type="caution">
    <text evidence="1">The sequence shown here is derived from an EMBL/GenBank/DDBJ whole genome shotgun (WGS) entry which is preliminary data.</text>
</comment>
<evidence type="ECO:0000313" key="1">
    <source>
        <dbReference type="EMBL" id="KAJ7993322.1"/>
    </source>
</evidence>
<protein>
    <submittedName>
        <fullName evidence="1">Uncharacterized protein</fullName>
    </submittedName>
</protein>
<keyword evidence="2" id="KW-1185">Reference proteome</keyword>
<evidence type="ECO:0000313" key="2">
    <source>
        <dbReference type="Proteomes" id="UP001157502"/>
    </source>
</evidence>
<sequence length="105" mass="11374">MAGAQKALISSEGLSFRICTHHMLLVSRETQGGEFPPPGQPLDHSLSSPLQKGEILFATVILCNVRKRRETGPKSEDRAGVDLTSSCGRASSVPRDTVFEDSSQY</sequence>
<proteinExistence type="predicted"/>
<gene>
    <name evidence="1" type="ORF">DPEC_G00271220</name>
</gene>
<organism evidence="1 2">
    <name type="scientific">Dallia pectoralis</name>
    <name type="common">Alaska blackfish</name>
    <dbReference type="NCBI Taxonomy" id="75939"/>
    <lineage>
        <taxon>Eukaryota</taxon>
        <taxon>Metazoa</taxon>
        <taxon>Chordata</taxon>
        <taxon>Craniata</taxon>
        <taxon>Vertebrata</taxon>
        <taxon>Euteleostomi</taxon>
        <taxon>Actinopterygii</taxon>
        <taxon>Neopterygii</taxon>
        <taxon>Teleostei</taxon>
        <taxon>Protacanthopterygii</taxon>
        <taxon>Esociformes</taxon>
        <taxon>Umbridae</taxon>
        <taxon>Dallia</taxon>
    </lineage>
</organism>
<accession>A0ACC2FPM1</accession>
<name>A0ACC2FPM1_DALPE</name>
<dbReference type="Proteomes" id="UP001157502">
    <property type="component" value="Chromosome 24"/>
</dbReference>
<reference evidence="1" key="1">
    <citation type="submission" date="2021-05" db="EMBL/GenBank/DDBJ databases">
        <authorList>
            <person name="Pan Q."/>
            <person name="Jouanno E."/>
            <person name="Zahm M."/>
            <person name="Klopp C."/>
            <person name="Cabau C."/>
            <person name="Louis A."/>
            <person name="Berthelot C."/>
            <person name="Parey E."/>
            <person name="Roest Crollius H."/>
            <person name="Montfort J."/>
            <person name="Robinson-Rechavi M."/>
            <person name="Bouchez O."/>
            <person name="Lampietro C."/>
            <person name="Lopez Roques C."/>
            <person name="Donnadieu C."/>
            <person name="Postlethwait J."/>
            <person name="Bobe J."/>
            <person name="Dillon D."/>
            <person name="Chandos A."/>
            <person name="von Hippel F."/>
            <person name="Guiguen Y."/>
        </authorList>
    </citation>
    <scope>NUCLEOTIDE SEQUENCE</scope>
    <source>
        <strain evidence="1">YG-Jan2019</strain>
    </source>
</reference>